<dbReference type="AlphaFoldDB" id="D1CHL7"/>
<dbReference type="GO" id="GO:0034755">
    <property type="term" value="P:iron ion transmembrane transport"/>
    <property type="evidence" value="ECO:0007669"/>
    <property type="project" value="TreeGrafter"/>
</dbReference>
<evidence type="ECO:0000256" key="2">
    <source>
        <dbReference type="ARBA" id="ARBA00022448"/>
    </source>
</evidence>
<feature type="transmembrane region" description="Helical" evidence="6">
    <location>
        <begin position="166"/>
        <end position="185"/>
    </location>
</feature>
<dbReference type="PANTHER" id="PTHR11706">
    <property type="entry name" value="SOLUTE CARRIER PROTEIN FAMILY 11 MEMBER"/>
    <property type="match status" value="1"/>
</dbReference>
<feature type="transmembrane region" description="Helical" evidence="6">
    <location>
        <begin position="205"/>
        <end position="225"/>
    </location>
</feature>
<dbReference type="Proteomes" id="UP000000323">
    <property type="component" value="Chromosome 2"/>
</dbReference>
<keyword evidence="8" id="KW-1185">Reference proteome</keyword>
<dbReference type="InterPro" id="IPR001046">
    <property type="entry name" value="NRAMP_fam"/>
</dbReference>
<evidence type="ECO:0000256" key="6">
    <source>
        <dbReference type="SAM" id="Phobius"/>
    </source>
</evidence>
<comment type="subcellular location">
    <subcellularLocation>
        <location evidence="1">Membrane</location>
        <topology evidence="1">Multi-pass membrane protein</topology>
    </subcellularLocation>
</comment>
<evidence type="ECO:0000256" key="1">
    <source>
        <dbReference type="ARBA" id="ARBA00004141"/>
    </source>
</evidence>
<evidence type="ECO:0000313" key="8">
    <source>
        <dbReference type="Proteomes" id="UP000000323"/>
    </source>
</evidence>
<dbReference type="KEGG" id="ttr:Tter_2339"/>
<feature type="transmembrane region" description="Helical" evidence="6">
    <location>
        <begin position="400"/>
        <end position="429"/>
    </location>
</feature>
<evidence type="ECO:0000313" key="7">
    <source>
        <dbReference type="EMBL" id="ACZ43238.1"/>
    </source>
</evidence>
<dbReference type="RefSeq" id="WP_012876269.1">
    <property type="nucleotide sequence ID" value="NC_013526.1"/>
</dbReference>
<name>D1CHL7_THET1</name>
<organism evidence="7 8">
    <name type="scientific">Thermobaculum terrenum (strain ATCC BAA-798 / CCMEE 7001 / YNP1)</name>
    <dbReference type="NCBI Taxonomy" id="525904"/>
    <lineage>
        <taxon>Bacteria</taxon>
        <taxon>Bacillati</taxon>
        <taxon>Chloroflexota</taxon>
        <taxon>Chloroflexia</taxon>
        <taxon>Candidatus Thermobaculales</taxon>
        <taxon>Candidatus Thermobaculaceae</taxon>
        <taxon>Thermobaculum</taxon>
    </lineage>
</organism>
<feature type="transmembrane region" description="Helical" evidence="6">
    <location>
        <begin position="365"/>
        <end position="388"/>
    </location>
</feature>
<dbReference type="Pfam" id="PF01566">
    <property type="entry name" value="Nramp"/>
    <property type="match status" value="1"/>
</dbReference>
<dbReference type="GO" id="GO:0005384">
    <property type="term" value="F:manganese ion transmembrane transporter activity"/>
    <property type="evidence" value="ECO:0007669"/>
    <property type="project" value="TreeGrafter"/>
</dbReference>
<feature type="transmembrane region" description="Helical" evidence="6">
    <location>
        <begin position="338"/>
        <end position="359"/>
    </location>
</feature>
<feature type="transmembrane region" description="Helical" evidence="6">
    <location>
        <begin position="137"/>
        <end position="154"/>
    </location>
</feature>
<dbReference type="EMBL" id="CP001826">
    <property type="protein sequence ID" value="ACZ43238.1"/>
    <property type="molecule type" value="Genomic_DNA"/>
</dbReference>
<feature type="transmembrane region" description="Helical" evidence="6">
    <location>
        <begin position="108"/>
        <end position="131"/>
    </location>
</feature>
<gene>
    <name evidence="7" type="ordered locus">Tter_2339</name>
</gene>
<evidence type="ECO:0000256" key="4">
    <source>
        <dbReference type="ARBA" id="ARBA00022989"/>
    </source>
</evidence>
<dbReference type="STRING" id="525904.Tter_2339"/>
<keyword evidence="3 6" id="KW-0812">Transmembrane</keyword>
<keyword evidence="4 6" id="KW-1133">Transmembrane helix</keyword>
<evidence type="ECO:0000256" key="3">
    <source>
        <dbReference type="ARBA" id="ARBA00022692"/>
    </source>
</evidence>
<feature type="transmembrane region" description="Helical" evidence="6">
    <location>
        <begin position="60"/>
        <end position="78"/>
    </location>
</feature>
<feature type="transmembrane region" description="Helical" evidence="6">
    <location>
        <begin position="246"/>
        <end position="267"/>
    </location>
</feature>
<dbReference type="HOGENOM" id="CLU_020088_6_1_0"/>
<keyword evidence="5 6" id="KW-0472">Membrane</keyword>
<reference evidence="8" key="1">
    <citation type="journal article" date="2010" name="Stand. Genomic Sci.">
        <title>Complete genome sequence of 'Thermobaculum terrenum' type strain (YNP1).</title>
        <authorList>
            <person name="Kiss H."/>
            <person name="Cleland D."/>
            <person name="Lapidus A."/>
            <person name="Lucas S."/>
            <person name="Glavina Del Rio T."/>
            <person name="Nolan M."/>
            <person name="Tice H."/>
            <person name="Han C."/>
            <person name="Goodwin L."/>
            <person name="Pitluck S."/>
            <person name="Liolios K."/>
            <person name="Ivanova N."/>
            <person name="Mavromatis K."/>
            <person name="Ovchinnikova G."/>
            <person name="Pati A."/>
            <person name="Chen A."/>
            <person name="Palaniappan K."/>
            <person name="Land M."/>
            <person name="Hauser L."/>
            <person name="Chang Y."/>
            <person name="Jeffries C."/>
            <person name="Lu M."/>
            <person name="Brettin T."/>
            <person name="Detter J."/>
            <person name="Goker M."/>
            <person name="Tindall B."/>
            <person name="Beck B."/>
            <person name="McDermott T."/>
            <person name="Woyke T."/>
            <person name="Bristow J."/>
            <person name="Eisen J."/>
            <person name="Markowitz V."/>
            <person name="Hugenholtz P."/>
            <person name="Kyrpides N."/>
            <person name="Klenk H."/>
            <person name="Cheng J."/>
        </authorList>
    </citation>
    <scope>NUCLEOTIDE SEQUENCE [LARGE SCALE GENOMIC DNA]</scope>
    <source>
        <strain evidence="8">ATCC BAA-798 / YNP1</strain>
    </source>
</reference>
<dbReference type="eggNOG" id="COG1914">
    <property type="taxonomic scope" value="Bacteria"/>
</dbReference>
<feature type="transmembrane region" description="Helical" evidence="6">
    <location>
        <begin position="20"/>
        <end position="40"/>
    </location>
</feature>
<accession>D1CHL7</accession>
<sequence length="432" mass="45434">MSSRRTLSPTQTATRTRRYLARRVAGPAAVIGVLGPGLIAASAGNDAGGIATYASVGASYGYSLLWVLAVITVSLAIIQEMAARMGVVTGKGFADLVRENLGLRTTAFVMLVLVAANGGLVVSEFAGIGAAAELLGISRYYAVPVMALLVWWLITRGSYRRVERVFLLMTLIFFAYPVAAFLAGPDWGEVGRSLVTPTFSLEGRYLLLMIALIGTTITPYMQIYAQSTMAERGATFGLSLVKLDAYSGALFSNVVAGFIIVATGATLHRMGVEVQTAQDAARALEPVAGRLASAVFAVGLLGASVLAAAVLPLSTAYTVCEAFGFERGVNQSFRDAPVFHGLFTALLAVGVLVALVPGLNVIQLLVWTQVINGLLLPVVLISILRLVNNPEVMGEHTNGLVYNVLAWATTGLVVLLSCAYLVITLLGIFGVS</sequence>
<dbReference type="GO" id="GO:0005886">
    <property type="term" value="C:plasma membrane"/>
    <property type="evidence" value="ECO:0007669"/>
    <property type="project" value="TreeGrafter"/>
</dbReference>
<dbReference type="PANTHER" id="PTHR11706:SF33">
    <property type="entry name" value="NATURAL RESISTANCE-ASSOCIATED MACROPHAGE PROTEIN 2"/>
    <property type="match status" value="1"/>
</dbReference>
<dbReference type="OrthoDB" id="141480at2"/>
<protein>
    <submittedName>
        <fullName evidence="7">Natural resistance-associated macrophage protein</fullName>
    </submittedName>
</protein>
<proteinExistence type="predicted"/>
<evidence type="ECO:0000256" key="5">
    <source>
        <dbReference type="ARBA" id="ARBA00023136"/>
    </source>
</evidence>
<keyword evidence="2" id="KW-0813">Transport</keyword>
<feature type="transmembrane region" description="Helical" evidence="6">
    <location>
        <begin position="287"/>
        <end position="317"/>
    </location>
</feature>
<dbReference type="NCBIfam" id="NF037982">
    <property type="entry name" value="Nramp_1"/>
    <property type="match status" value="1"/>
</dbReference>
<dbReference type="GO" id="GO:0015086">
    <property type="term" value="F:cadmium ion transmembrane transporter activity"/>
    <property type="evidence" value="ECO:0007669"/>
    <property type="project" value="TreeGrafter"/>
</dbReference>